<dbReference type="EMBL" id="LMTZ01000097">
    <property type="protein sequence ID" value="KST66317.1"/>
    <property type="molecule type" value="Genomic_DNA"/>
</dbReference>
<keyword evidence="1" id="KW-1133">Transmembrane helix</keyword>
<evidence type="ECO:0000313" key="4">
    <source>
        <dbReference type="Proteomes" id="UP000053372"/>
    </source>
</evidence>
<dbReference type="OrthoDB" id="426670at2"/>
<organism evidence="2 4">
    <name type="scientific">Mastigocoleus testarum BC008</name>
    <dbReference type="NCBI Taxonomy" id="371196"/>
    <lineage>
        <taxon>Bacteria</taxon>
        <taxon>Bacillati</taxon>
        <taxon>Cyanobacteriota</taxon>
        <taxon>Cyanophyceae</taxon>
        <taxon>Nostocales</taxon>
        <taxon>Hapalosiphonaceae</taxon>
        <taxon>Mastigocoleus</taxon>
    </lineage>
</organism>
<gene>
    <name evidence="2" type="ORF">BC008_25420</name>
    <name evidence="3" type="ORF">BC008_25945</name>
</gene>
<dbReference type="RefSeq" id="WP_027844715.1">
    <property type="nucleotide sequence ID" value="NZ_LMTZ01000095.1"/>
</dbReference>
<sequence>MNYILILVLGLAFIAFGLKIQEEVYRLSGAFIGSIILIWGFTLTPAAFQVMVEVGIVLSVFSICVRCWECE</sequence>
<comment type="caution">
    <text evidence="2">The sequence shown here is derived from an EMBL/GenBank/DDBJ whole genome shotgun (WGS) entry which is preliminary data.</text>
</comment>
<protein>
    <submittedName>
        <fullName evidence="2">Amino acid transporter</fullName>
    </submittedName>
</protein>
<accession>A0A0V7ZP54</accession>
<proteinExistence type="predicted"/>
<feature type="transmembrane region" description="Helical" evidence="1">
    <location>
        <begin position="27"/>
        <end position="48"/>
    </location>
</feature>
<evidence type="ECO:0000313" key="2">
    <source>
        <dbReference type="EMBL" id="KST66317.1"/>
    </source>
</evidence>
<evidence type="ECO:0000256" key="1">
    <source>
        <dbReference type="SAM" id="Phobius"/>
    </source>
</evidence>
<evidence type="ECO:0000313" key="3">
    <source>
        <dbReference type="EMBL" id="KST66638.1"/>
    </source>
</evidence>
<dbReference type="Proteomes" id="UP000053372">
    <property type="component" value="Unassembled WGS sequence"/>
</dbReference>
<keyword evidence="4" id="KW-1185">Reference proteome</keyword>
<keyword evidence="1" id="KW-0472">Membrane</keyword>
<dbReference type="EMBL" id="LMTZ01000095">
    <property type="protein sequence ID" value="KST66638.1"/>
    <property type="molecule type" value="Genomic_DNA"/>
</dbReference>
<keyword evidence="1" id="KW-0812">Transmembrane</keyword>
<dbReference type="AlphaFoldDB" id="A0A0V7ZP54"/>
<name>A0A0V7ZP54_9CYAN</name>
<reference evidence="2 4" key="1">
    <citation type="journal article" date="2015" name="Genome Announc.">
        <title>Draft Genome of the Euendolithic (true boring) Cyanobacterium Mastigocoleus testarum strain BC008.</title>
        <authorList>
            <person name="Guida B.S."/>
            <person name="Garcia-Pichel F."/>
        </authorList>
    </citation>
    <scope>NUCLEOTIDE SEQUENCE [LARGE SCALE GENOMIC DNA]</scope>
    <source>
        <strain evidence="2 4">BC008</strain>
    </source>
</reference>